<gene>
    <name evidence="1" type="ORF">AQUSIP_00450</name>
</gene>
<dbReference type="Proteomes" id="UP000324194">
    <property type="component" value="Chromosome 1"/>
</dbReference>
<dbReference type="RefSeq" id="WP_148337482.1">
    <property type="nucleotide sequence ID" value="NZ_LR699119.1"/>
</dbReference>
<dbReference type="AlphaFoldDB" id="A0A5E4PEC7"/>
<dbReference type="InterPro" id="IPR016181">
    <property type="entry name" value="Acyl_CoA_acyltransferase"/>
</dbReference>
<dbReference type="EMBL" id="LR699119">
    <property type="protein sequence ID" value="VVC74773.1"/>
    <property type="molecule type" value="Genomic_DNA"/>
</dbReference>
<evidence type="ECO:0000313" key="2">
    <source>
        <dbReference type="Proteomes" id="UP000324194"/>
    </source>
</evidence>
<sequence length="215" mass="24319">MLKQNISPFHIRSVEFSDMDQLLELEKEWPVDARASAETLKMRIDKFQQGFFIAEDETGIIASIICHPYHYMPGDVANFKNWEAVVRHCYHSMSSETGANALYIISGTTKPTQHVSELFNGGVNHVVELGKKLGKQYVIGGCLLPGYSRYIEKHENISASDYVFKQSQGRCVDPLIEKYRRLGFHVPDKNHVIADYFPHGPSLNYSALVVKKLGA</sequence>
<name>A0A5E4PEC7_9COXI</name>
<accession>A0A5E4PEC7</accession>
<protein>
    <recommendedName>
        <fullName evidence="3">N-acetyltransferase domain-containing protein</fullName>
    </recommendedName>
</protein>
<proteinExistence type="predicted"/>
<organism evidence="1 2">
    <name type="scientific">Aquicella siphonis</name>
    <dbReference type="NCBI Taxonomy" id="254247"/>
    <lineage>
        <taxon>Bacteria</taxon>
        <taxon>Pseudomonadati</taxon>
        <taxon>Pseudomonadota</taxon>
        <taxon>Gammaproteobacteria</taxon>
        <taxon>Legionellales</taxon>
        <taxon>Coxiellaceae</taxon>
        <taxon>Aquicella</taxon>
    </lineage>
</organism>
<dbReference type="Gene3D" id="3.40.630.30">
    <property type="match status" value="1"/>
</dbReference>
<dbReference type="OrthoDB" id="9800962at2"/>
<reference evidence="1 2" key="1">
    <citation type="submission" date="2019-08" db="EMBL/GenBank/DDBJ databases">
        <authorList>
            <person name="Guy L."/>
        </authorList>
    </citation>
    <scope>NUCLEOTIDE SEQUENCE [LARGE SCALE GENOMIC DNA]</scope>
    <source>
        <strain evidence="1 2">SGT-108</strain>
    </source>
</reference>
<dbReference type="SUPFAM" id="SSF55729">
    <property type="entry name" value="Acyl-CoA N-acyltransferases (Nat)"/>
    <property type="match status" value="1"/>
</dbReference>
<evidence type="ECO:0000313" key="1">
    <source>
        <dbReference type="EMBL" id="VVC74773.1"/>
    </source>
</evidence>
<keyword evidence="2" id="KW-1185">Reference proteome</keyword>
<dbReference type="KEGG" id="asip:AQUSIP_00450"/>
<evidence type="ECO:0008006" key="3">
    <source>
        <dbReference type="Google" id="ProtNLM"/>
    </source>
</evidence>